<accession>D2DSZ8</accession>
<organism evidence="1">
    <name type="scientific">Scylla paramamosain</name>
    <name type="common">Mud crab</name>
    <dbReference type="NCBI Taxonomy" id="85552"/>
    <lineage>
        <taxon>Eukaryota</taxon>
        <taxon>Metazoa</taxon>
        <taxon>Ecdysozoa</taxon>
        <taxon>Arthropoda</taxon>
        <taxon>Crustacea</taxon>
        <taxon>Multicrustacea</taxon>
        <taxon>Malacostraca</taxon>
        <taxon>Eumalacostraca</taxon>
        <taxon>Eucarida</taxon>
        <taxon>Decapoda</taxon>
        <taxon>Pleocyemata</taxon>
        <taxon>Brachyura</taxon>
        <taxon>Eubrachyura</taxon>
        <taxon>Portunoidea</taxon>
        <taxon>Portunidae</taxon>
        <taxon>Portuninae</taxon>
        <taxon>Scylla</taxon>
    </lineage>
</organism>
<dbReference type="AlphaFoldDB" id="D2DSZ8"/>
<feature type="non-terminal residue" evidence="1">
    <location>
        <position position="1"/>
    </location>
</feature>
<evidence type="ECO:0000313" key="1">
    <source>
        <dbReference type="EMBL" id="ACY66558.1"/>
    </source>
</evidence>
<dbReference type="EMBL" id="FJ774837">
    <property type="protein sequence ID" value="ACY66558.1"/>
    <property type="molecule type" value="mRNA"/>
</dbReference>
<reference evidence="1" key="1">
    <citation type="submission" date="2009-02" db="EMBL/GenBank/DDBJ databases">
        <title>Construction of SSH cDNA library from hemocytes of Scylla paramamosain LPS-challenged.</title>
        <authorList>
            <person name="Wang K.J."/>
            <person name="Chen F.Y."/>
            <person name="Bo J."/>
            <person name="Ren H.L."/>
        </authorList>
    </citation>
    <scope>NUCLEOTIDE SEQUENCE</scope>
</reference>
<name>D2DSZ8_SCYPA</name>
<proteinExistence type="evidence at transcript level"/>
<sequence>VQAARRHITEVVVCLFLHPDMMETRVIIGKVGRLQMLKKMVKEKVVDSPLLTVLRTVVLCEGGGRSGDGQHEAGVDVHEASGEPNCGIVDLILVSYGIKVLDLPFRIPGEFF</sequence>
<protein>
    <submittedName>
        <fullName evidence="1">Uncharacterized protein</fullName>
    </submittedName>
</protein>